<feature type="transmembrane region" description="Helical" evidence="1">
    <location>
        <begin position="81"/>
        <end position="113"/>
    </location>
</feature>
<evidence type="ECO:0000313" key="2">
    <source>
        <dbReference type="EMBL" id="KAF0721120.1"/>
    </source>
</evidence>
<keyword evidence="3" id="KW-1185">Reference proteome</keyword>
<dbReference type="EMBL" id="VJMJ01000516">
    <property type="protein sequence ID" value="KAF0721120.1"/>
    <property type="molecule type" value="Genomic_DNA"/>
</dbReference>
<accession>A0A6G0W2P1</accession>
<feature type="non-terminal residue" evidence="2">
    <location>
        <position position="1"/>
    </location>
</feature>
<keyword evidence="1" id="KW-0812">Transmembrane</keyword>
<feature type="transmembrane region" description="Helical" evidence="1">
    <location>
        <begin position="41"/>
        <end position="61"/>
    </location>
</feature>
<gene>
    <name evidence="2" type="ORF">Ae201684_019224</name>
</gene>
<comment type="caution">
    <text evidence="2">The sequence shown here is derived from an EMBL/GenBank/DDBJ whole genome shotgun (WGS) entry which is preliminary data.</text>
</comment>
<proteinExistence type="predicted"/>
<name>A0A6G0W2P1_9STRA</name>
<protein>
    <submittedName>
        <fullName evidence="2">Uncharacterized protein</fullName>
    </submittedName>
</protein>
<reference evidence="2 3" key="1">
    <citation type="submission" date="2019-07" db="EMBL/GenBank/DDBJ databases">
        <title>Genomics analysis of Aphanomyces spp. identifies a new class of oomycete effector associated with host adaptation.</title>
        <authorList>
            <person name="Gaulin E."/>
        </authorList>
    </citation>
    <scope>NUCLEOTIDE SEQUENCE [LARGE SCALE GENOMIC DNA]</scope>
    <source>
        <strain evidence="2 3">ATCC 201684</strain>
    </source>
</reference>
<evidence type="ECO:0000313" key="3">
    <source>
        <dbReference type="Proteomes" id="UP000481153"/>
    </source>
</evidence>
<evidence type="ECO:0000256" key="1">
    <source>
        <dbReference type="SAM" id="Phobius"/>
    </source>
</evidence>
<dbReference type="Proteomes" id="UP000481153">
    <property type="component" value="Unassembled WGS sequence"/>
</dbReference>
<organism evidence="2 3">
    <name type="scientific">Aphanomyces euteiches</name>
    <dbReference type="NCBI Taxonomy" id="100861"/>
    <lineage>
        <taxon>Eukaryota</taxon>
        <taxon>Sar</taxon>
        <taxon>Stramenopiles</taxon>
        <taxon>Oomycota</taxon>
        <taxon>Saprolegniomycetes</taxon>
        <taxon>Saprolegniales</taxon>
        <taxon>Verrucalvaceae</taxon>
        <taxon>Aphanomyces</taxon>
    </lineage>
</organism>
<sequence length="202" mass="23199">SIVSCSLSLLAWATRPIVENSIVVVMMIRNFLRQGGGCKKLIVGLGRAVIVVILPFSQPPLSFTLSNRWRSRVIQALKTGILVIMMVDIFLVKVCVLAFCRTSLCCFSLYVFVGVGNSSKLWKTRYDYRFFIYLIDDYWKTRLLLCSDELRIHVVFVGSWHEQLRLYSRMVADTMHPTHSNQFASSHSSPFFLWAHGQINRN</sequence>
<keyword evidence="1" id="KW-0472">Membrane</keyword>
<dbReference type="AlphaFoldDB" id="A0A6G0W2P1"/>
<keyword evidence="1" id="KW-1133">Transmembrane helix</keyword>
<feature type="transmembrane region" description="Helical" evidence="1">
    <location>
        <begin position="12"/>
        <end position="32"/>
    </location>
</feature>